<evidence type="ECO:0000256" key="5">
    <source>
        <dbReference type="ARBA" id="ARBA00022989"/>
    </source>
</evidence>
<accession>A0A177B8L9</accession>
<sequence>MPDYEYTFDMRRSGIYSFCFTNVDSDQKVIFFQIQTAEIDSLEKEVGKEKITVNTQMEDQLNDIHENGHMSSSIQISLKQIYFQSLDAAKRILIRINYWSFFQCCVVIIVSFLEIYILKNFFTQRINTIGI</sequence>
<feature type="transmembrane region" description="Helical" evidence="7">
    <location>
        <begin position="98"/>
        <end position="118"/>
    </location>
</feature>
<protein>
    <recommendedName>
        <fullName evidence="8">GOLD domain-containing protein</fullName>
    </recommendedName>
</protein>
<dbReference type="AlphaFoldDB" id="A0A177B8L9"/>
<reference evidence="9 10" key="1">
    <citation type="submission" date="2016-04" db="EMBL/GenBank/DDBJ databases">
        <title>The genome of Intoshia linei affirms orthonectids as highly simplified spiralians.</title>
        <authorList>
            <person name="Mikhailov K.V."/>
            <person name="Slusarev G.S."/>
            <person name="Nikitin M.A."/>
            <person name="Logacheva M.D."/>
            <person name="Penin A."/>
            <person name="Aleoshin V."/>
            <person name="Panchin Y.V."/>
        </authorList>
    </citation>
    <scope>NUCLEOTIDE SEQUENCE [LARGE SCALE GENOMIC DNA]</scope>
    <source>
        <strain evidence="9">Intl2013</strain>
        <tissue evidence="9">Whole animal</tissue>
    </source>
</reference>
<keyword evidence="3 7" id="KW-0812">Transmembrane</keyword>
<gene>
    <name evidence="9" type="ORF">A3Q56_02243</name>
</gene>
<evidence type="ECO:0000259" key="8">
    <source>
        <dbReference type="Pfam" id="PF01105"/>
    </source>
</evidence>
<feature type="domain" description="GOLD" evidence="8">
    <location>
        <begin position="5"/>
        <end position="122"/>
    </location>
</feature>
<dbReference type="OrthoDB" id="5976732at2759"/>
<evidence type="ECO:0000256" key="7">
    <source>
        <dbReference type="SAM" id="Phobius"/>
    </source>
</evidence>
<dbReference type="InterPro" id="IPR015720">
    <property type="entry name" value="Emp24-like"/>
</dbReference>
<dbReference type="GO" id="GO:0016020">
    <property type="term" value="C:membrane"/>
    <property type="evidence" value="ECO:0007669"/>
    <property type="project" value="UniProtKB-SubCell"/>
</dbReference>
<keyword evidence="10" id="KW-1185">Reference proteome</keyword>
<evidence type="ECO:0000256" key="6">
    <source>
        <dbReference type="ARBA" id="ARBA00023136"/>
    </source>
</evidence>
<comment type="caution">
    <text evidence="9">The sequence shown here is derived from an EMBL/GenBank/DDBJ whole genome shotgun (WGS) entry which is preliminary data.</text>
</comment>
<evidence type="ECO:0000313" key="9">
    <source>
        <dbReference type="EMBL" id="OAF70012.1"/>
    </source>
</evidence>
<keyword evidence="4" id="KW-0732">Signal</keyword>
<organism evidence="9 10">
    <name type="scientific">Intoshia linei</name>
    <dbReference type="NCBI Taxonomy" id="1819745"/>
    <lineage>
        <taxon>Eukaryota</taxon>
        <taxon>Metazoa</taxon>
        <taxon>Spiralia</taxon>
        <taxon>Lophotrochozoa</taxon>
        <taxon>Mesozoa</taxon>
        <taxon>Orthonectida</taxon>
        <taxon>Rhopaluridae</taxon>
        <taxon>Intoshia</taxon>
    </lineage>
</organism>
<dbReference type="EMBL" id="LWCA01000199">
    <property type="protein sequence ID" value="OAF70012.1"/>
    <property type="molecule type" value="Genomic_DNA"/>
</dbReference>
<name>A0A177B8L9_9BILA</name>
<comment type="similarity">
    <text evidence="2">Belongs to the EMP24/GP25L family.</text>
</comment>
<keyword evidence="5 7" id="KW-1133">Transmembrane helix</keyword>
<proteinExistence type="inferred from homology"/>
<evidence type="ECO:0000313" key="10">
    <source>
        <dbReference type="Proteomes" id="UP000078046"/>
    </source>
</evidence>
<evidence type="ECO:0000256" key="4">
    <source>
        <dbReference type="ARBA" id="ARBA00022729"/>
    </source>
</evidence>
<dbReference type="InterPro" id="IPR009038">
    <property type="entry name" value="GOLD_dom"/>
</dbReference>
<evidence type="ECO:0000256" key="2">
    <source>
        <dbReference type="ARBA" id="ARBA00007104"/>
    </source>
</evidence>
<keyword evidence="6 7" id="KW-0472">Membrane</keyword>
<evidence type="ECO:0000256" key="1">
    <source>
        <dbReference type="ARBA" id="ARBA00004479"/>
    </source>
</evidence>
<dbReference type="PANTHER" id="PTHR22811">
    <property type="entry name" value="TRANSMEMBRANE EMP24 DOMAIN-CONTAINING PROTEIN"/>
    <property type="match status" value="1"/>
</dbReference>
<dbReference type="Proteomes" id="UP000078046">
    <property type="component" value="Unassembled WGS sequence"/>
</dbReference>
<comment type="subcellular location">
    <subcellularLocation>
        <location evidence="1">Membrane</location>
        <topology evidence="1">Single-pass type I membrane protein</topology>
    </subcellularLocation>
</comment>
<evidence type="ECO:0000256" key="3">
    <source>
        <dbReference type="ARBA" id="ARBA00022692"/>
    </source>
</evidence>
<dbReference type="Pfam" id="PF01105">
    <property type="entry name" value="EMP24_GP25L"/>
    <property type="match status" value="1"/>
</dbReference>